<dbReference type="HOGENOM" id="CLU_035993_0_0_1"/>
<dbReference type="GeneID" id="18246162"/>
<proteinExistence type="predicted"/>
<keyword evidence="1" id="KW-0732">Signal</keyword>
<dbReference type="KEGG" id="cten:18246162"/>
<evidence type="ECO:0000256" key="1">
    <source>
        <dbReference type="SAM" id="SignalP"/>
    </source>
</evidence>
<keyword evidence="3" id="KW-1185">Reference proteome</keyword>
<protein>
    <submittedName>
        <fullName evidence="2">Uncharacterized protein</fullName>
    </submittedName>
</protein>
<dbReference type="Proteomes" id="UP000000707">
    <property type="component" value="Unassembled WGS sequence"/>
</dbReference>
<dbReference type="OrthoDB" id="4024574at2759"/>
<reference evidence="2 3" key="1">
    <citation type="journal article" date="2011" name="Proc. Natl. Acad. Sci. U.S.A.">
        <title>Comparative genomics of xylose-fermenting fungi for enhanced biofuel production.</title>
        <authorList>
            <person name="Wohlbach D.J."/>
            <person name="Kuo A."/>
            <person name="Sato T.K."/>
            <person name="Potts K.M."/>
            <person name="Salamov A.A."/>
            <person name="LaButti K.M."/>
            <person name="Sun H."/>
            <person name="Clum A."/>
            <person name="Pangilinan J.L."/>
            <person name="Lindquist E.A."/>
            <person name="Lucas S."/>
            <person name="Lapidus A."/>
            <person name="Jin M."/>
            <person name="Gunawan C."/>
            <person name="Balan V."/>
            <person name="Dale B.E."/>
            <person name="Jeffries T.W."/>
            <person name="Zinkel R."/>
            <person name="Barry K.W."/>
            <person name="Grigoriev I.V."/>
            <person name="Gasch A.P."/>
        </authorList>
    </citation>
    <scope>NUCLEOTIDE SEQUENCE [LARGE SCALE GENOMIC DNA]</scope>
    <source>
        <strain evidence="3">ATCC 10573 / BCRC 21748 / CBS 615 / JCM 9827 / NBRC 10315 / NRRL Y-1498 / VKM Y-70</strain>
    </source>
</reference>
<gene>
    <name evidence="2" type="ORF">CANTEDRAFT_109984</name>
</gene>
<name>G3BD95_CANTC</name>
<evidence type="ECO:0000313" key="3">
    <source>
        <dbReference type="Proteomes" id="UP000000707"/>
    </source>
</evidence>
<accession>G3BD95</accession>
<feature type="signal peptide" evidence="1">
    <location>
        <begin position="1"/>
        <end position="19"/>
    </location>
</feature>
<feature type="chain" id="PRO_5003442811" evidence="1">
    <location>
        <begin position="20"/>
        <end position="413"/>
    </location>
</feature>
<evidence type="ECO:0000313" key="2">
    <source>
        <dbReference type="EMBL" id="EGV60273.1"/>
    </source>
</evidence>
<dbReference type="EMBL" id="GL996528">
    <property type="protein sequence ID" value="EGV60273.1"/>
    <property type="molecule type" value="Genomic_DNA"/>
</dbReference>
<organism evidence="3">
    <name type="scientific">Candida tenuis (strain ATCC 10573 / BCRC 21748 / CBS 615 / JCM 9827 / NBRC 10315 / NRRL Y-1498 / VKM Y-70)</name>
    <name type="common">Yeast</name>
    <name type="synonym">Yamadazyma tenuis</name>
    <dbReference type="NCBI Taxonomy" id="590646"/>
    <lineage>
        <taxon>Eukaryota</taxon>
        <taxon>Fungi</taxon>
        <taxon>Dikarya</taxon>
        <taxon>Ascomycota</taxon>
        <taxon>Saccharomycotina</taxon>
        <taxon>Pichiomycetes</taxon>
        <taxon>Debaryomycetaceae</taxon>
        <taxon>Yamadazyma</taxon>
    </lineage>
</organism>
<dbReference type="AlphaFoldDB" id="G3BD95"/>
<sequence>MLLFRFLFAWLSFVGFGVSDKICGGSTLIPFSGFKIVRQYKLSISGMKPSSQQFISLVHCSAGKADYQKTIKVDSITQIDWKKPFCIYKPRLGSYNPDHPHDTVRNLAAKMMPGGLNTSMETQTSASTTGTVFGYLRDKFDKILERVTGNNKIVQYTGERTNRHIQDIEGATLQASMEWESRNLVCYKLARRRKYSKLDLSFYVPSTFVGGLFECGVSPEQKRKMFQEFKMPNTVRSFDVECEPEISRPLMPLIADYSTNQWWDVSKNIFSPSAFQNIPYLTTSDRFDLRFSVYGSPDTSSANWASKIRVNEDYDYSGLDPHLFSEVVASTSDFIFKALKPIDFTTLIKQNEELTNYKIAGKPIAESDLIINALKKLNLDQKMGILLSLQPSKFLEILQRLQNKWDSLFKHDE</sequence>
<dbReference type="eggNOG" id="ENOG502RY5P">
    <property type="taxonomic scope" value="Eukaryota"/>
</dbReference>